<comment type="caution">
    <text evidence="1">The sequence shown here is derived from an EMBL/GenBank/DDBJ whole genome shotgun (WGS) entry which is preliminary data.</text>
</comment>
<reference evidence="1" key="1">
    <citation type="submission" date="2022-10" db="EMBL/GenBank/DDBJ databases">
        <title>Culturing micro-colonial fungi from biological soil crusts in the Mojave desert and describing Neophaeococcomyces mojavensis, and introducing the new genera and species Taxawa tesnikishii.</title>
        <authorList>
            <person name="Kurbessoian T."/>
            <person name="Stajich J.E."/>
        </authorList>
    </citation>
    <scope>NUCLEOTIDE SEQUENCE</scope>
    <source>
        <strain evidence="1">JES_112</strain>
    </source>
</reference>
<dbReference type="EMBL" id="JAPDRQ010000001">
    <property type="protein sequence ID" value="KAJ9664656.1"/>
    <property type="molecule type" value="Genomic_DNA"/>
</dbReference>
<keyword evidence="2" id="KW-1185">Reference proteome</keyword>
<sequence length="919" mass="103531">MDHWHTRTFGSGHTREPGHRARVLTDTSGNAQNFAINPKQHLDLKLAYNGVRAASEPQYPPPNLTLGSNDKRAFHDRLAIHKARRSSHPQIQQARKWLKHPKYLDYRQRRRQDLGEDGKPVWPNFVEDSFQNAMVHIPPMGRRKKTQQGRPRGRNELISEWIYQETGVKRNRKQVSSHIQVLGKIFAGVPEWTALTATDGNEDDRDSYNCDFYNESIADQVRIQRQLMAQADAGEAADQLSWTDVCSQRHILFKLNFDMWVGLPEKVTQALHNYTRLERNQEPGPTLTLESFKNWRISFPDLEDVLQTSVDQSFDIILVKSSFELMTDFPPQTAKLGLVLDLDFRHPTRENYRSLSILKCWDSTNHMYHNGQLVRKTGMKECQCASAGIVQPFFEAEWWATQFTKLTHKSKEAEDSKDEAALIAAGDHSRNHFRGLTMMQEIFASPSPGSTSSRKRMAVLLWVFSQANKGHIGITSWQKLVPPPNRMSTNSPSPQALETSIPPLVLDSMVDSSFGADASMDPFSQSTDSLNTYPVSPQSYEPGEYYRGFTPFQNMSSEQLRMLDFSIEHGGTGFTPKLSGQEHVQVRTQSFDFSAPLRSNTSLSYLHPNTTTHDQYSSISTSTNQPYTDTQQHHVGLSCQSPNPTSLHEMTDRRQSVANFNLHTHRLLQAQLGDYDIDGNVCNLSQLQFQHQIQPQAQSQGMNVDIMTSASESQPSMTHQMDGLDLDEEQMSQALLGNVREMLQGHSYDSQKSIDASAAALEHHLSAYDSPKVTRPPLMAHHSFAGILTSSTAAGGHEEVAFDTPTRTDFARLMTNIEQSHIVHEDLFGDHEPMNFMSESGTDLMRPHSQPTFPSNDHNHFHSGAVAFPHQNGQDTLTPIQINASVDSVEIEMGRCDKDENTGLLSHMHTSGEDSSISG</sequence>
<evidence type="ECO:0000313" key="2">
    <source>
        <dbReference type="Proteomes" id="UP001172386"/>
    </source>
</evidence>
<gene>
    <name evidence="1" type="ORF">H2198_000002</name>
</gene>
<organism evidence="1 2">
    <name type="scientific">Neophaeococcomyces mojaviensis</name>
    <dbReference type="NCBI Taxonomy" id="3383035"/>
    <lineage>
        <taxon>Eukaryota</taxon>
        <taxon>Fungi</taxon>
        <taxon>Dikarya</taxon>
        <taxon>Ascomycota</taxon>
        <taxon>Pezizomycotina</taxon>
        <taxon>Eurotiomycetes</taxon>
        <taxon>Chaetothyriomycetidae</taxon>
        <taxon>Chaetothyriales</taxon>
        <taxon>Chaetothyriales incertae sedis</taxon>
        <taxon>Neophaeococcomyces</taxon>
    </lineage>
</organism>
<proteinExistence type="predicted"/>
<accession>A0ACC3AKQ8</accession>
<evidence type="ECO:0000313" key="1">
    <source>
        <dbReference type="EMBL" id="KAJ9664656.1"/>
    </source>
</evidence>
<name>A0ACC3AKQ8_9EURO</name>
<protein>
    <submittedName>
        <fullName evidence="1">Uncharacterized protein</fullName>
    </submittedName>
</protein>
<dbReference type="Proteomes" id="UP001172386">
    <property type="component" value="Unassembled WGS sequence"/>
</dbReference>